<evidence type="ECO:0000256" key="1">
    <source>
        <dbReference type="ARBA" id="ARBA00009820"/>
    </source>
</evidence>
<feature type="transmembrane region" description="Helical" evidence="3">
    <location>
        <begin position="32"/>
        <end position="51"/>
    </location>
</feature>
<keyword evidence="3" id="KW-0472">Membrane</keyword>
<sequence>MLSSALIKRNGRNLKQQIVVKKEDEKVKPAKAIKTPAVFLLMFMVLMLLLIQTGCGSNSKNNGATPTPPTQPKSSEAGLPQADPGAFKGQGLLAFVWDNLLYVLDGDSGDLTKLSDAGRAGEPMWSPDGQWLAYIGYSDAQMDDGKLFIVKPDGSRSYEVNGLPLPVNSNEISWLPASDVLVVAFNGQGLYMVRPGDTPDKVNDNPGVLSPDGKTIAFVKTLPYDEKHPENRSDALYVVPVAGKEPVQLYVARENGICSTGWWPDSKGLLFRIDPMHSASIMADGVGLYSLPLTGGEPQLLTTSLNHPEWLSWSPDGSKLLAVKGTGREIWLNKSLAVCDVKTGESIDLPQSPGTVSLDPDWSPDGKYITYVQAAEPKEDISSAAGVASWERTRALWVADADGKNARQIKEAGTGIKRPLWSRDGAHIVYLKDNSVWLVDLSGGSPVKIIGTFPDATDSFGYYGYVSWSNILALYRK</sequence>
<dbReference type="Proteomes" id="UP000199337">
    <property type="component" value="Unassembled WGS sequence"/>
</dbReference>
<feature type="region of interest" description="Disordered" evidence="2">
    <location>
        <begin position="60"/>
        <end position="82"/>
    </location>
</feature>
<dbReference type="InterPro" id="IPR011659">
    <property type="entry name" value="WD40"/>
</dbReference>
<evidence type="ECO:0000313" key="5">
    <source>
        <dbReference type="Proteomes" id="UP000199337"/>
    </source>
</evidence>
<dbReference type="PANTHER" id="PTHR36842">
    <property type="entry name" value="PROTEIN TOLB HOMOLOG"/>
    <property type="match status" value="1"/>
</dbReference>
<evidence type="ECO:0000256" key="2">
    <source>
        <dbReference type="SAM" id="MobiDB-lite"/>
    </source>
</evidence>
<keyword evidence="3" id="KW-1133">Transmembrane helix</keyword>
<dbReference type="SUPFAM" id="SSF82171">
    <property type="entry name" value="DPP6 N-terminal domain-like"/>
    <property type="match status" value="1"/>
</dbReference>
<dbReference type="InterPro" id="IPR011042">
    <property type="entry name" value="6-blade_b-propeller_TolB-like"/>
</dbReference>
<comment type="similarity">
    <text evidence="1">Belongs to the TolB family.</text>
</comment>
<accession>A0A1I2NZ15</accession>
<dbReference type="Gene3D" id="2.120.10.30">
    <property type="entry name" value="TolB, C-terminal domain"/>
    <property type="match status" value="3"/>
</dbReference>
<protein>
    <submittedName>
        <fullName evidence="4">WD40-like Beta Propeller Repeat</fullName>
    </submittedName>
</protein>
<name>A0A1I2NZ15_9FIRM</name>
<organism evidence="4 5">
    <name type="scientific">Desulfotruncus arcticus DSM 17038</name>
    <dbReference type="NCBI Taxonomy" id="1121424"/>
    <lineage>
        <taxon>Bacteria</taxon>
        <taxon>Bacillati</taxon>
        <taxon>Bacillota</taxon>
        <taxon>Clostridia</taxon>
        <taxon>Eubacteriales</taxon>
        <taxon>Desulfallaceae</taxon>
        <taxon>Desulfotruncus</taxon>
    </lineage>
</organism>
<keyword evidence="3" id="KW-0812">Transmembrane</keyword>
<keyword evidence="5" id="KW-1185">Reference proteome</keyword>
<dbReference type="STRING" id="341036.SAMN05660649_00622"/>
<evidence type="ECO:0000313" key="4">
    <source>
        <dbReference type="EMBL" id="SFG08683.1"/>
    </source>
</evidence>
<dbReference type="AlphaFoldDB" id="A0A1I2NZ15"/>
<dbReference type="PANTHER" id="PTHR36842:SF1">
    <property type="entry name" value="PROTEIN TOLB"/>
    <property type="match status" value="1"/>
</dbReference>
<proteinExistence type="inferred from homology"/>
<dbReference type="EMBL" id="FOOX01000002">
    <property type="protein sequence ID" value="SFG08683.1"/>
    <property type="molecule type" value="Genomic_DNA"/>
</dbReference>
<reference evidence="5" key="1">
    <citation type="submission" date="2016-10" db="EMBL/GenBank/DDBJ databases">
        <authorList>
            <person name="Varghese N."/>
            <person name="Submissions S."/>
        </authorList>
    </citation>
    <scope>NUCLEOTIDE SEQUENCE [LARGE SCALE GENOMIC DNA]</scope>
    <source>
        <strain evidence="5">DSM 17038</strain>
    </source>
</reference>
<gene>
    <name evidence="4" type="ORF">SAMN05660649_00622</name>
</gene>
<evidence type="ECO:0000256" key="3">
    <source>
        <dbReference type="SAM" id="Phobius"/>
    </source>
</evidence>
<dbReference type="Pfam" id="PF07676">
    <property type="entry name" value="PD40"/>
    <property type="match status" value="3"/>
</dbReference>